<keyword evidence="2" id="KW-1185">Reference proteome</keyword>
<proteinExistence type="predicted"/>
<accession>A0AAW1CJZ1</accession>
<dbReference type="AlphaFoldDB" id="A0AAW1CJZ1"/>
<protein>
    <submittedName>
        <fullName evidence="1">Uncharacterized protein</fullName>
    </submittedName>
</protein>
<comment type="caution">
    <text evidence="1">The sequence shown here is derived from an EMBL/GenBank/DDBJ whole genome shotgun (WGS) entry which is preliminary data.</text>
</comment>
<dbReference type="EMBL" id="JAPXFL010000011">
    <property type="protein sequence ID" value="KAK9499258.1"/>
    <property type="molecule type" value="Genomic_DNA"/>
</dbReference>
<evidence type="ECO:0000313" key="1">
    <source>
        <dbReference type="EMBL" id="KAK9499258.1"/>
    </source>
</evidence>
<dbReference type="Proteomes" id="UP001461498">
    <property type="component" value="Unassembled WGS sequence"/>
</dbReference>
<name>A0AAW1CJZ1_9HEMI</name>
<sequence>MGTVYRRQVKRNKTTCTYRNSRGSPAVFFNKTPDRAYSCDSRAPSFFGNRRPRCPRCRERLTMAHVLDGCQVHCKRQEIEQACHMTCALY</sequence>
<reference evidence="1 2" key="1">
    <citation type="submission" date="2022-12" db="EMBL/GenBank/DDBJ databases">
        <title>Chromosome-level genome assembly of true bugs.</title>
        <authorList>
            <person name="Ma L."/>
            <person name="Li H."/>
        </authorList>
    </citation>
    <scope>NUCLEOTIDE SEQUENCE [LARGE SCALE GENOMIC DNA]</scope>
    <source>
        <strain evidence="1">Lab_2022b</strain>
    </source>
</reference>
<evidence type="ECO:0000313" key="2">
    <source>
        <dbReference type="Proteomes" id="UP001461498"/>
    </source>
</evidence>
<organism evidence="1 2">
    <name type="scientific">Rhynocoris fuscipes</name>
    <dbReference type="NCBI Taxonomy" id="488301"/>
    <lineage>
        <taxon>Eukaryota</taxon>
        <taxon>Metazoa</taxon>
        <taxon>Ecdysozoa</taxon>
        <taxon>Arthropoda</taxon>
        <taxon>Hexapoda</taxon>
        <taxon>Insecta</taxon>
        <taxon>Pterygota</taxon>
        <taxon>Neoptera</taxon>
        <taxon>Paraneoptera</taxon>
        <taxon>Hemiptera</taxon>
        <taxon>Heteroptera</taxon>
        <taxon>Panheteroptera</taxon>
        <taxon>Cimicomorpha</taxon>
        <taxon>Reduviidae</taxon>
        <taxon>Harpactorinae</taxon>
        <taxon>Harpactorini</taxon>
        <taxon>Rhynocoris</taxon>
    </lineage>
</organism>
<gene>
    <name evidence="1" type="ORF">O3M35_002327</name>
</gene>